<dbReference type="AlphaFoldDB" id="A0A3N5XZD8"/>
<dbReference type="Pfam" id="PF08448">
    <property type="entry name" value="PAS_4"/>
    <property type="match status" value="1"/>
</dbReference>
<dbReference type="PROSITE" id="PS50887">
    <property type="entry name" value="GGDEF"/>
    <property type="match status" value="1"/>
</dbReference>
<protein>
    <submittedName>
        <fullName evidence="3">GGDEF domain-containing protein</fullName>
    </submittedName>
</protein>
<evidence type="ECO:0000259" key="1">
    <source>
        <dbReference type="PROSITE" id="PS50112"/>
    </source>
</evidence>
<dbReference type="InterPro" id="IPR000160">
    <property type="entry name" value="GGDEF_dom"/>
</dbReference>
<dbReference type="NCBIfam" id="TIGR00254">
    <property type="entry name" value="GGDEF"/>
    <property type="match status" value="1"/>
</dbReference>
<dbReference type="RefSeq" id="WP_124028983.1">
    <property type="nucleotide sequence ID" value="NZ_JBHRSN010000014.1"/>
</dbReference>
<comment type="caution">
    <text evidence="3">The sequence shown here is derived from an EMBL/GenBank/DDBJ whole genome shotgun (WGS) entry which is preliminary data.</text>
</comment>
<evidence type="ECO:0000259" key="2">
    <source>
        <dbReference type="PROSITE" id="PS50887"/>
    </source>
</evidence>
<gene>
    <name evidence="3" type="ORF">DRW07_16175</name>
</gene>
<dbReference type="Proteomes" id="UP000275281">
    <property type="component" value="Unassembled WGS sequence"/>
</dbReference>
<keyword evidence="4" id="KW-1185">Reference proteome</keyword>
<dbReference type="SUPFAM" id="SSF55785">
    <property type="entry name" value="PYP-like sensor domain (PAS domain)"/>
    <property type="match status" value="1"/>
</dbReference>
<dbReference type="InterPro" id="IPR035965">
    <property type="entry name" value="PAS-like_dom_sf"/>
</dbReference>
<dbReference type="Gene3D" id="3.30.450.20">
    <property type="entry name" value="PAS domain"/>
    <property type="match status" value="1"/>
</dbReference>
<dbReference type="InterPro" id="IPR043128">
    <property type="entry name" value="Rev_trsase/Diguanyl_cyclase"/>
</dbReference>
<evidence type="ECO:0000313" key="4">
    <source>
        <dbReference type="Proteomes" id="UP000275281"/>
    </source>
</evidence>
<dbReference type="SMART" id="SM00267">
    <property type="entry name" value="GGDEF"/>
    <property type="match status" value="1"/>
</dbReference>
<feature type="domain" description="GGDEF" evidence="2">
    <location>
        <begin position="191"/>
        <end position="327"/>
    </location>
</feature>
<dbReference type="PROSITE" id="PS50112">
    <property type="entry name" value="PAS"/>
    <property type="match status" value="1"/>
</dbReference>
<dbReference type="EMBL" id="RPOK01000005">
    <property type="protein sequence ID" value="RPJ65436.1"/>
    <property type="molecule type" value="Genomic_DNA"/>
</dbReference>
<dbReference type="InterPro" id="IPR000014">
    <property type="entry name" value="PAS"/>
</dbReference>
<proteinExistence type="predicted"/>
<dbReference type="PANTHER" id="PTHR44757">
    <property type="entry name" value="DIGUANYLATE CYCLASE DGCP"/>
    <property type="match status" value="1"/>
</dbReference>
<dbReference type="OrthoDB" id="5905478at2"/>
<dbReference type="CDD" id="cd00130">
    <property type="entry name" value="PAS"/>
    <property type="match status" value="1"/>
</dbReference>
<feature type="domain" description="PAS" evidence="1">
    <location>
        <begin position="35"/>
        <end position="105"/>
    </location>
</feature>
<dbReference type="InterPro" id="IPR029787">
    <property type="entry name" value="Nucleotide_cyclase"/>
</dbReference>
<dbReference type="CDD" id="cd01949">
    <property type="entry name" value="GGDEF"/>
    <property type="match status" value="1"/>
</dbReference>
<dbReference type="PANTHER" id="PTHR44757:SF2">
    <property type="entry name" value="BIOFILM ARCHITECTURE MAINTENANCE PROTEIN MBAA"/>
    <property type="match status" value="1"/>
</dbReference>
<organism evidence="3 4">
    <name type="scientific">Alteromonas sediminis</name>
    <dbReference type="NCBI Taxonomy" id="2259342"/>
    <lineage>
        <taxon>Bacteria</taxon>
        <taxon>Pseudomonadati</taxon>
        <taxon>Pseudomonadota</taxon>
        <taxon>Gammaproteobacteria</taxon>
        <taxon>Alteromonadales</taxon>
        <taxon>Alteromonadaceae</taxon>
        <taxon>Alteromonas/Salinimonas group</taxon>
        <taxon>Alteromonas</taxon>
    </lineage>
</organism>
<dbReference type="InterPro" id="IPR052155">
    <property type="entry name" value="Biofilm_reg_signaling"/>
</dbReference>
<reference evidence="3 4" key="1">
    <citation type="submission" date="2018-11" db="EMBL/GenBank/DDBJ databases">
        <authorList>
            <person name="Ye M.-Q."/>
            <person name="Du Z.-J."/>
        </authorList>
    </citation>
    <scope>NUCLEOTIDE SEQUENCE [LARGE SCALE GENOMIC DNA]</scope>
    <source>
        <strain evidence="3 4">U0105</strain>
    </source>
</reference>
<dbReference type="SUPFAM" id="SSF55073">
    <property type="entry name" value="Nucleotide cyclase"/>
    <property type="match status" value="1"/>
</dbReference>
<accession>A0A3N5XZD8</accession>
<dbReference type="Gene3D" id="3.30.70.270">
    <property type="match status" value="1"/>
</dbReference>
<dbReference type="InterPro" id="IPR013656">
    <property type="entry name" value="PAS_4"/>
</dbReference>
<dbReference type="Pfam" id="PF00990">
    <property type="entry name" value="GGDEF"/>
    <property type="match status" value="1"/>
</dbReference>
<evidence type="ECO:0000313" key="3">
    <source>
        <dbReference type="EMBL" id="RPJ65436.1"/>
    </source>
</evidence>
<sequence length="327" mass="37368">MFETIKYKIIKAWNSVLFRLIVKDQRNQYSAASATYEELSSTLSAIPDLMFELDANGRHWDVRVLRPELLVAPAEKLLGKTVKDVMPPEAANLVMQALAETKEKGFSHGTQIKLPTPLGERWFEVSMARKEKDGSEDSRFIVLSRDINERKIEFLKTEKLAYLDRLTELPNRHALNDELIYEITKSNPGGHYAGLLFVDLDEFKKINDAEGHHIGDQLLKAVAKRLRSAIREDDLVVRWGGDEFVVLIKKLSFNHNDAQHAAILICEKITESITKPYSFNSKNYYCSVSIGITLFNQPQHDLLTLIQQADSAMYSSKKSQDQRFAFF</sequence>
<name>A0A3N5XZD8_9ALTE</name>